<organism evidence="1 2">
    <name type="scientific">Adineta ricciae</name>
    <name type="common">Rotifer</name>
    <dbReference type="NCBI Taxonomy" id="249248"/>
    <lineage>
        <taxon>Eukaryota</taxon>
        <taxon>Metazoa</taxon>
        <taxon>Spiralia</taxon>
        <taxon>Gnathifera</taxon>
        <taxon>Rotifera</taxon>
        <taxon>Eurotatoria</taxon>
        <taxon>Bdelloidea</taxon>
        <taxon>Adinetida</taxon>
        <taxon>Adinetidae</taxon>
        <taxon>Adineta</taxon>
    </lineage>
</organism>
<dbReference type="AlphaFoldDB" id="A0A814C228"/>
<reference evidence="1" key="1">
    <citation type="submission" date="2021-02" db="EMBL/GenBank/DDBJ databases">
        <authorList>
            <person name="Nowell W R."/>
        </authorList>
    </citation>
    <scope>NUCLEOTIDE SEQUENCE</scope>
</reference>
<accession>A0A814C228</accession>
<dbReference type="OrthoDB" id="9976495at2759"/>
<proteinExistence type="predicted"/>
<gene>
    <name evidence="1" type="ORF">EDS130_LOCUS11505</name>
</gene>
<protein>
    <submittedName>
        <fullName evidence="1">Uncharacterized protein</fullName>
    </submittedName>
</protein>
<dbReference type="EMBL" id="CAJNOJ010000042">
    <property type="protein sequence ID" value="CAF0935022.1"/>
    <property type="molecule type" value="Genomic_DNA"/>
</dbReference>
<evidence type="ECO:0000313" key="1">
    <source>
        <dbReference type="EMBL" id="CAF0935022.1"/>
    </source>
</evidence>
<evidence type="ECO:0000313" key="2">
    <source>
        <dbReference type="Proteomes" id="UP000663852"/>
    </source>
</evidence>
<name>A0A814C228_ADIRI</name>
<sequence length="484" mass="57077">MIYRGNEDDRRCGNFQSSLNYQYRYQSIKIRSSYQHINAAVIRSSPVLLQVIVTSISRSKINQGNYPIQTFEQSNFIYSFSLVIMSDKITFFVPYHTGYAHAELVRSFSSYTDVHLFIYKWNPARQRVQEHFSTENRIFCHEFSLDNILAEINNAKHRKVVFLLTASTNYLFGQLQLRLFRILQQYIPSIIDVYPIGHCMYGCQSCAYAYTHCLPITFTNYILTKDDEVQFERDFEILVCPSYSFQGAPFSFLSNEEIIQYLLTLKYSHAIKLHPLALESDRHPFLSLTDLERQHVQKLSESVNVLRNNQISTLKLLEHARVIICDSNSSIPFEALYFQDKKYVFVYETENEYDEQDDRQNYFHKFQTAKQLNDLIEKYVHQQLECKTENSHEFFLEKYDEPTGNEIEQLANVRQWTNLDEEEPAEENFDKNEVKQAVQEDFKSILTPMALYVLGDHTMSQVTELLFKDDQQLFDTMQNNVDEL</sequence>
<dbReference type="Proteomes" id="UP000663852">
    <property type="component" value="Unassembled WGS sequence"/>
</dbReference>
<comment type="caution">
    <text evidence="1">The sequence shown here is derived from an EMBL/GenBank/DDBJ whole genome shotgun (WGS) entry which is preliminary data.</text>
</comment>